<dbReference type="Proteomes" id="UP000479526">
    <property type="component" value="Unassembled WGS sequence"/>
</dbReference>
<evidence type="ECO:0000313" key="1">
    <source>
        <dbReference type="EMBL" id="NAS22447.1"/>
    </source>
</evidence>
<proteinExistence type="predicted"/>
<dbReference type="RefSeq" id="WP_161479817.1">
    <property type="nucleotide sequence ID" value="NZ_WXEW01000003.1"/>
</dbReference>
<evidence type="ECO:0000313" key="2">
    <source>
        <dbReference type="Proteomes" id="UP000479526"/>
    </source>
</evidence>
<keyword evidence="2" id="KW-1185">Reference proteome</keyword>
<organism evidence="1 2">
    <name type="scientific">Herbidospora solisilvae</name>
    <dbReference type="NCBI Taxonomy" id="2696284"/>
    <lineage>
        <taxon>Bacteria</taxon>
        <taxon>Bacillati</taxon>
        <taxon>Actinomycetota</taxon>
        <taxon>Actinomycetes</taxon>
        <taxon>Streptosporangiales</taxon>
        <taxon>Streptosporangiaceae</taxon>
        <taxon>Herbidospora</taxon>
    </lineage>
</organism>
<dbReference type="EMBL" id="WXEW01000003">
    <property type="protein sequence ID" value="NAS22447.1"/>
    <property type="molecule type" value="Genomic_DNA"/>
</dbReference>
<gene>
    <name evidence="1" type="ORF">GT755_12220</name>
</gene>
<comment type="caution">
    <text evidence="1">The sequence shown here is derived from an EMBL/GenBank/DDBJ whole genome shotgun (WGS) entry which is preliminary data.</text>
</comment>
<sequence>MSEAAYSLNQSGFQFRNPGEVLSPYETNTYLQLLTNAIGRAQLDLRKARRVEVDAEEAYHRAKAPYLDDAPEVGSHVSQKARDAWFADRVPDQFLALRRASAARNAAWDFLEALKEQAMLMGSLNKTALAIETITTRAGGA</sequence>
<accession>A0A7C9J255</accession>
<protein>
    <submittedName>
        <fullName evidence="1">Uncharacterized protein</fullName>
    </submittedName>
</protein>
<reference evidence="1 2" key="1">
    <citation type="submission" date="2020-01" db="EMBL/GenBank/DDBJ databases">
        <title>Herbidospora sp. NEAU-GS84 nov., a novel actinomycete isolated from soil.</title>
        <authorList>
            <person name="Han L."/>
        </authorList>
    </citation>
    <scope>NUCLEOTIDE SEQUENCE [LARGE SCALE GENOMIC DNA]</scope>
    <source>
        <strain evidence="1 2">NEAU-GS84</strain>
    </source>
</reference>
<name>A0A7C9J255_9ACTN</name>
<dbReference type="AlphaFoldDB" id="A0A7C9J255"/>